<sequence>MAQDSNISLSQASTISCHNLQYMVNVGQRCKKAQEKLILKGVTGVFEAGMNAIMGPTGSGKTSLLDILAGRKEKSGVRGEVLINGNDLPRNFKCCSGYVLQDDVVMGTLTVRENLAFSAALRLPSTVSLKEKKERVDEVIHVLGLDDCKDTKIGSMFIRGVSGGERKRTNIGMELVIGPTVLFLDEPTTGLDANTAYTVMNQLAILSKQGRAIIFSIHQPRFTIFRLFDTLHLLSKGETVYHGPAQDSMDYFSSIGFECEAHNNPPDFFLDVIMKNATAAPSIEQDPESNSSIKLEEGRISTEMNNTTSTASTNLTQSYKTSRFHREVEEKAAEIIKLHDNNPGIVGLPDYDYATGFFTQVTVVAKRAAINYKRSIQVSVVPFVMSSFFAIVLGFVYFQVDTSFPSGTQNRTGAFLFASIFMVFSNMGALELFIAERKIFIHESGSGFYRTSSYFFAKVLCDLIPMRVIPTIAFVTIFYWMIGFRAEVGAFFIFLFTLMLTTFCGTGLVFLLSIRVGIVSVATNFITAINIIMFVFAGVLVNTSSILVWLEWLKYFSIIRYSVNALSINEFRGLTFCRGNGTDICITGEEYLADLDISFSNWDLWQNHVALSCIVIILFTLSYVALLKVPKHK</sequence>
<evidence type="ECO:0000256" key="5">
    <source>
        <dbReference type="ARBA" id="ARBA00022741"/>
    </source>
</evidence>
<feature type="transmembrane region" description="Helical" evidence="9">
    <location>
        <begin position="488"/>
        <end position="513"/>
    </location>
</feature>
<dbReference type="OMA" id="IHDENMK"/>
<dbReference type="InterPro" id="IPR013525">
    <property type="entry name" value="ABC2_TM"/>
</dbReference>
<dbReference type="GO" id="GO:0015562">
    <property type="term" value="F:efflux transmembrane transporter activity"/>
    <property type="evidence" value="ECO:0007669"/>
    <property type="project" value="UniProtKB-ARBA"/>
</dbReference>
<evidence type="ECO:0000313" key="11">
    <source>
        <dbReference type="EnsemblMetazoa" id="XP_030835818"/>
    </source>
</evidence>
<dbReference type="EnsemblMetazoa" id="XM_030979958">
    <property type="protein sequence ID" value="XP_030835818"/>
    <property type="gene ID" value="LOC584842"/>
</dbReference>
<dbReference type="GO" id="GO:0042626">
    <property type="term" value="F:ATPase-coupled transmembrane transporter activity"/>
    <property type="evidence" value="ECO:0000318"/>
    <property type="project" value="GO_Central"/>
</dbReference>
<accession>A0A7M7NFA9</accession>
<dbReference type="GO" id="GO:0055085">
    <property type="term" value="P:transmembrane transport"/>
    <property type="evidence" value="ECO:0000318"/>
    <property type="project" value="GO_Central"/>
</dbReference>
<dbReference type="PROSITE" id="PS50893">
    <property type="entry name" value="ABC_TRANSPORTER_2"/>
    <property type="match status" value="1"/>
</dbReference>
<dbReference type="SUPFAM" id="SSF52540">
    <property type="entry name" value="P-loop containing nucleoside triphosphate hydrolases"/>
    <property type="match status" value="1"/>
</dbReference>
<feature type="transmembrane region" description="Helical" evidence="9">
    <location>
        <begin position="376"/>
        <end position="400"/>
    </location>
</feature>
<reference evidence="11" key="2">
    <citation type="submission" date="2021-01" db="UniProtKB">
        <authorList>
            <consortium name="EnsemblMetazoa"/>
        </authorList>
    </citation>
    <scope>IDENTIFICATION</scope>
</reference>
<reference evidence="12" key="1">
    <citation type="submission" date="2015-02" db="EMBL/GenBank/DDBJ databases">
        <title>Genome sequencing for Strongylocentrotus purpuratus.</title>
        <authorList>
            <person name="Murali S."/>
            <person name="Liu Y."/>
            <person name="Vee V."/>
            <person name="English A."/>
            <person name="Wang M."/>
            <person name="Skinner E."/>
            <person name="Han Y."/>
            <person name="Muzny D.M."/>
            <person name="Worley K.C."/>
            <person name="Gibbs R.A."/>
        </authorList>
    </citation>
    <scope>NUCLEOTIDE SEQUENCE</scope>
</reference>
<evidence type="ECO:0000259" key="10">
    <source>
        <dbReference type="PROSITE" id="PS50893"/>
    </source>
</evidence>
<dbReference type="InterPro" id="IPR003593">
    <property type="entry name" value="AAA+_ATPase"/>
</dbReference>
<dbReference type="SMART" id="SM00382">
    <property type="entry name" value="AAA"/>
    <property type="match status" value="1"/>
</dbReference>
<dbReference type="PANTHER" id="PTHR19241">
    <property type="entry name" value="ATP-BINDING CASSETTE TRANSPORTER"/>
    <property type="match status" value="1"/>
</dbReference>
<dbReference type="Proteomes" id="UP000007110">
    <property type="component" value="Unassembled WGS sequence"/>
</dbReference>
<feature type="transmembrane region" description="Helical" evidence="9">
    <location>
        <begin position="525"/>
        <end position="550"/>
    </location>
</feature>
<dbReference type="Pfam" id="PF01061">
    <property type="entry name" value="ABC2_membrane"/>
    <property type="match status" value="1"/>
</dbReference>
<evidence type="ECO:0000256" key="8">
    <source>
        <dbReference type="ARBA" id="ARBA00023136"/>
    </source>
</evidence>
<evidence type="ECO:0000256" key="4">
    <source>
        <dbReference type="ARBA" id="ARBA00022692"/>
    </source>
</evidence>
<dbReference type="GO" id="GO:0005524">
    <property type="term" value="F:ATP binding"/>
    <property type="evidence" value="ECO:0007669"/>
    <property type="project" value="UniProtKB-KW"/>
</dbReference>
<evidence type="ECO:0000313" key="12">
    <source>
        <dbReference type="Proteomes" id="UP000007110"/>
    </source>
</evidence>
<dbReference type="Pfam" id="PF00005">
    <property type="entry name" value="ABC_tran"/>
    <property type="match status" value="1"/>
</dbReference>
<dbReference type="FunFam" id="3.40.50.300:FF:000622">
    <property type="entry name" value="ATP-binding cassette sub-family G member 2"/>
    <property type="match status" value="1"/>
</dbReference>
<dbReference type="AlphaFoldDB" id="A0A7M7NFA9"/>
<dbReference type="InParanoid" id="A0A7M7NFA9"/>
<keyword evidence="7 9" id="KW-1133">Transmembrane helix</keyword>
<dbReference type="InterPro" id="IPR003439">
    <property type="entry name" value="ABC_transporter-like_ATP-bd"/>
</dbReference>
<keyword evidence="12" id="KW-1185">Reference proteome</keyword>
<evidence type="ECO:0000256" key="2">
    <source>
        <dbReference type="ARBA" id="ARBA00005814"/>
    </source>
</evidence>
<keyword evidence="6" id="KW-0067">ATP-binding</keyword>
<evidence type="ECO:0000256" key="1">
    <source>
        <dbReference type="ARBA" id="ARBA00004141"/>
    </source>
</evidence>
<dbReference type="GO" id="GO:0016887">
    <property type="term" value="F:ATP hydrolysis activity"/>
    <property type="evidence" value="ECO:0007669"/>
    <property type="project" value="InterPro"/>
</dbReference>
<proteinExistence type="inferred from homology"/>
<dbReference type="Gene3D" id="3.40.50.300">
    <property type="entry name" value="P-loop containing nucleotide triphosphate hydrolases"/>
    <property type="match status" value="1"/>
</dbReference>
<dbReference type="GO" id="GO:0008514">
    <property type="term" value="F:organic anion transmembrane transporter activity"/>
    <property type="evidence" value="ECO:0007669"/>
    <property type="project" value="UniProtKB-ARBA"/>
</dbReference>
<dbReference type="GO" id="GO:0016324">
    <property type="term" value="C:apical plasma membrane"/>
    <property type="evidence" value="ECO:0007669"/>
    <property type="project" value="UniProtKB-ARBA"/>
</dbReference>
<keyword evidence="3" id="KW-0813">Transport</keyword>
<feature type="transmembrane region" description="Helical" evidence="9">
    <location>
        <begin position="455"/>
        <end position="482"/>
    </location>
</feature>
<evidence type="ECO:0000256" key="9">
    <source>
        <dbReference type="SAM" id="Phobius"/>
    </source>
</evidence>
<dbReference type="GO" id="GO:0140359">
    <property type="term" value="F:ABC-type transporter activity"/>
    <property type="evidence" value="ECO:0007669"/>
    <property type="project" value="InterPro"/>
</dbReference>
<evidence type="ECO:0000256" key="6">
    <source>
        <dbReference type="ARBA" id="ARBA00022840"/>
    </source>
</evidence>
<comment type="subcellular location">
    <subcellularLocation>
        <location evidence="1">Membrane</location>
        <topology evidence="1">Multi-pass membrane protein</topology>
    </subcellularLocation>
</comment>
<keyword evidence="8 9" id="KW-0472">Membrane</keyword>
<feature type="domain" description="ABC transporter" evidence="10">
    <location>
        <begin position="15"/>
        <end position="261"/>
    </location>
</feature>
<protein>
    <recommendedName>
        <fullName evidence="10">ABC transporter domain-containing protein</fullName>
    </recommendedName>
</protein>
<dbReference type="OrthoDB" id="66620at2759"/>
<dbReference type="GO" id="GO:0005886">
    <property type="term" value="C:plasma membrane"/>
    <property type="evidence" value="ECO:0000318"/>
    <property type="project" value="GO_Central"/>
</dbReference>
<dbReference type="InterPro" id="IPR027417">
    <property type="entry name" value="P-loop_NTPase"/>
</dbReference>
<comment type="similarity">
    <text evidence="2">Belongs to the ABC transporter superfamily. ABCG family. Eye pigment precursor importer (TC 3.A.1.204) subfamily.</text>
</comment>
<feature type="transmembrane region" description="Helical" evidence="9">
    <location>
        <begin position="412"/>
        <end position="434"/>
    </location>
</feature>
<evidence type="ECO:0000256" key="3">
    <source>
        <dbReference type="ARBA" id="ARBA00022448"/>
    </source>
</evidence>
<keyword evidence="5" id="KW-0547">Nucleotide-binding</keyword>
<name>A0A7M7NFA9_STRPU</name>
<keyword evidence="4 9" id="KW-0812">Transmembrane</keyword>
<dbReference type="KEGG" id="spu:584842"/>
<organism evidence="11 12">
    <name type="scientific">Strongylocentrotus purpuratus</name>
    <name type="common">Purple sea urchin</name>
    <dbReference type="NCBI Taxonomy" id="7668"/>
    <lineage>
        <taxon>Eukaryota</taxon>
        <taxon>Metazoa</taxon>
        <taxon>Echinodermata</taxon>
        <taxon>Eleutherozoa</taxon>
        <taxon>Echinozoa</taxon>
        <taxon>Echinoidea</taxon>
        <taxon>Euechinoidea</taxon>
        <taxon>Echinacea</taxon>
        <taxon>Camarodonta</taxon>
        <taxon>Echinidea</taxon>
        <taxon>Strongylocentrotidae</taxon>
        <taxon>Strongylocentrotus</taxon>
    </lineage>
</organism>
<feature type="transmembrane region" description="Helical" evidence="9">
    <location>
        <begin position="609"/>
        <end position="627"/>
    </location>
</feature>
<evidence type="ECO:0000256" key="7">
    <source>
        <dbReference type="ARBA" id="ARBA00022989"/>
    </source>
</evidence>
<dbReference type="GeneID" id="584842"/>
<dbReference type="RefSeq" id="XP_030835818.1">
    <property type="nucleotide sequence ID" value="XM_030979958.1"/>
</dbReference>
<dbReference type="CDD" id="cd03213">
    <property type="entry name" value="ABCG_EPDR"/>
    <property type="match status" value="1"/>
</dbReference>